<reference evidence="12" key="1">
    <citation type="submission" date="2020-10" db="EMBL/GenBank/DDBJ databases">
        <authorList>
            <person name="Gilroy R."/>
        </authorList>
    </citation>
    <scope>NUCLEOTIDE SEQUENCE</scope>
    <source>
        <strain evidence="12">ChiSjej6B24-2974</strain>
    </source>
</reference>
<keyword evidence="6" id="KW-0547">Nucleotide-binding</keyword>
<keyword evidence="8" id="KW-0067">ATP-binding</keyword>
<evidence type="ECO:0000256" key="1">
    <source>
        <dbReference type="ARBA" id="ARBA00000085"/>
    </source>
</evidence>
<feature type="transmembrane region" description="Helical" evidence="10">
    <location>
        <begin position="67"/>
        <end position="92"/>
    </location>
</feature>
<evidence type="ECO:0000256" key="7">
    <source>
        <dbReference type="ARBA" id="ARBA00022777"/>
    </source>
</evidence>
<gene>
    <name evidence="12" type="ORF">IAA52_04460</name>
</gene>
<evidence type="ECO:0000256" key="5">
    <source>
        <dbReference type="ARBA" id="ARBA00022679"/>
    </source>
</evidence>
<dbReference type="SMART" id="SM00387">
    <property type="entry name" value="HATPase_c"/>
    <property type="match status" value="1"/>
</dbReference>
<dbReference type="InterPro" id="IPR004358">
    <property type="entry name" value="Sig_transdc_His_kin-like_C"/>
</dbReference>
<dbReference type="InterPro" id="IPR050351">
    <property type="entry name" value="BphY/WalK/GraS-like"/>
</dbReference>
<feature type="transmembrane region" description="Helical" evidence="10">
    <location>
        <begin position="20"/>
        <end position="44"/>
    </location>
</feature>
<feature type="domain" description="Histidine kinase" evidence="11">
    <location>
        <begin position="265"/>
        <end position="463"/>
    </location>
</feature>
<dbReference type="EMBL" id="DVFZ01000046">
    <property type="protein sequence ID" value="HIQ82335.1"/>
    <property type="molecule type" value="Genomic_DNA"/>
</dbReference>
<dbReference type="Pfam" id="PF02518">
    <property type="entry name" value="HATPase_c"/>
    <property type="match status" value="1"/>
</dbReference>
<evidence type="ECO:0000256" key="8">
    <source>
        <dbReference type="ARBA" id="ARBA00022840"/>
    </source>
</evidence>
<evidence type="ECO:0000313" key="12">
    <source>
        <dbReference type="EMBL" id="HIQ82335.1"/>
    </source>
</evidence>
<comment type="catalytic activity">
    <reaction evidence="1">
        <text>ATP + protein L-histidine = ADP + protein N-phospho-L-histidine.</text>
        <dbReference type="EC" id="2.7.13.3"/>
    </reaction>
</comment>
<feature type="transmembrane region" description="Helical" evidence="10">
    <location>
        <begin position="204"/>
        <end position="228"/>
    </location>
</feature>
<evidence type="ECO:0000256" key="10">
    <source>
        <dbReference type="SAM" id="Phobius"/>
    </source>
</evidence>
<dbReference type="InterPro" id="IPR005467">
    <property type="entry name" value="His_kinase_dom"/>
</dbReference>
<dbReference type="PANTHER" id="PTHR42878">
    <property type="entry name" value="TWO-COMPONENT HISTIDINE KINASE"/>
    <property type="match status" value="1"/>
</dbReference>
<keyword evidence="10" id="KW-0812">Transmembrane</keyword>
<dbReference type="CDD" id="cd00082">
    <property type="entry name" value="HisKA"/>
    <property type="match status" value="1"/>
</dbReference>
<dbReference type="SUPFAM" id="SSF55874">
    <property type="entry name" value="ATPase domain of HSP90 chaperone/DNA topoisomerase II/histidine kinase"/>
    <property type="match status" value="1"/>
</dbReference>
<dbReference type="InterPro" id="IPR003594">
    <property type="entry name" value="HATPase_dom"/>
</dbReference>
<dbReference type="GO" id="GO:0000156">
    <property type="term" value="F:phosphorelay response regulator activity"/>
    <property type="evidence" value="ECO:0007669"/>
    <property type="project" value="TreeGrafter"/>
</dbReference>
<protein>
    <recommendedName>
        <fullName evidence="3">histidine kinase</fullName>
        <ecNumber evidence="3">2.7.13.3</ecNumber>
    </recommendedName>
</protein>
<dbReference type="InterPro" id="IPR036097">
    <property type="entry name" value="HisK_dim/P_sf"/>
</dbReference>
<dbReference type="GO" id="GO:0030295">
    <property type="term" value="F:protein kinase activator activity"/>
    <property type="evidence" value="ECO:0007669"/>
    <property type="project" value="TreeGrafter"/>
</dbReference>
<evidence type="ECO:0000313" key="13">
    <source>
        <dbReference type="Proteomes" id="UP000824260"/>
    </source>
</evidence>
<feature type="transmembrane region" description="Helical" evidence="10">
    <location>
        <begin position="104"/>
        <end position="124"/>
    </location>
</feature>
<dbReference type="AlphaFoldDB" id="A0A9D0ZKR6"/>
<dbReference type="PANTHER" id="PTHR42878:SF7">
    <property type="entry name" value="SENSOR HISTIDINE KINASE GLRK"/>
    <property type="match status" value="1"/>
</dbReference>
<dbReference type="Pfam" id="PF00512">
    <property type="entry name" value="HisKA"/>
    <property type="match status" value="1"/>
</dbReference>
<evidence type="ECO:0000256" key="4">
    <source>
        <dbReference type="ARBA" id="ARBA00022553"/>
    </source>
</evidence>
<dbReference type="Proteomes" id="UP000824260">
    <property type="component" value="Unassembled WGS sequence"/>
</dbReference>
<dbReference type="InterPro" id="IPR003661">
    <property type="entry name" value="HisK_dim/P_dom"/>
</dbReference>
<sequence length="472" mass="53545">MRAGGKIKSFFSRTIHTRFIELHMGMLTLGMLLCVLGILMPAFLTEGDMGIYTTLRRALAEDNPTQLLYAAVLLLILNSLRSAPHYLGLLLLMESWKTERHRWGFFLLKYLVAFFLLLAVYQLVYEIYGIRYVVEFPALVVLLCMSALNRFPVRGYSKALLFLLFMLSIQSMDVMPGLTDWGFGRGEISIDIKQAAVIMECEPILLGFCLMTSLIFAITMLMTVLLILDKRQMRLAMEKEARIELQLMDARLKAVSMRDTFEIQSLVHDLKSPLTAIQGLASLSSAISEDKTLVEYQRRISSAADRMSYMISEILYEDCRQRIRVGELLERVRSQYSAHDGAALLKYENYAGDRYVCVNVVRMIRVVINLLENAARAVGSNGEIRLWSESRVSYVAICVWDNGRGIRRENLEHIWDIGFSGEGSTGLGLSFVRQTVQKHGGNVRIFSEAGEFTQVELLLPEAKPNGKEDTDR</sequence>
<dbReference type="EC" id="2.7.13.3" evidence="3"/>
<keyword evidence="10" id="KW-1133">Transmembrane helix</keyword>
<evidence type="ECO:0000256" key="6">
    <source>
        <dbReference type="ARBA" id="ARBA00022741"/>
    </source>
</evidence>
<dbReference type="Gene3D" id="3.30.565.10">
    <property type="entry name" value="Histidine kinase-like ATPase, C-terminal domain"/>
    <property type="match status" value="1"/>
</dbReference>
<name>A0A9D0ZKR6_9FIRM</name>
<dbReference type="PROSITE" id="PS50109">
    <property type="entry name" value="HIS_KIN"/>
    <property type="match status" value="1"/>
</dbReference>
<comment type="caution">
    <text evidence="12">The sequence shown here is derived from an EMBL/GenBank/DDBJ whole genome shotgun (WGS) entry which is preliminary data.</text>
</comment>
<dbReference type="SMART" id="SM00388">
    <property type="entry name" value="HisKA"/>
    <property type="match status" value="1"/>
</dbReference>
<dbReference type="InterPro" id="IPR036890">
    <property type="entry name" value="HATPase_C_sf"/>
</dbReference>
<feature type="transmembrane region" description="Helical" evidence="10">
    <location>
        <begin position="130"/>
        <end position="148"/>
    </location>
</feature>
<evidence type="ECO:0000256" key="3">
    <source>
        <dbReference type="ARBA" id="ARBA00012438"/>
    </source>
</evidence>
<comment type="subcellular location">
    <subcellularLocation>
        <location evidence="2">Membrane</location>
    </subcellularLocation>
</comment>
<dbReference type="GO" id="GO:0007234">
    <property type="term" value="P:osmosensory signaling via phosphorelay pathway"/>
    <property type="evidence" value="ECO:0007669"/>
    <property type="project" value="TreeGrafter"/>
</dbReference>
<evidence type="ECO:0000259" key="11">
    <source>
        <dbReference type="PROSITE" id="PS50109"/>
    </source>
</evidence>
<evidence type="ECO:0000256" key="9">
    <source>
        <dbReference type="ARBA" id="ARBA00023012"/>
    </source>
</evidence>
<keyword evidence="5" id="KW-0808">Transferase</keyword>
<dbReference type="GO" id="GO:0005524">
    <property type="term" value="F:ATP binding"/>
    <property type="evidence" value="ECO:0007669"/>
    <property type="project" value="UniProtKB-KW"/>
</dbReference>
<organism evidence="12 13">
    <name type="scientific">Candidatus Pullichristensenella stercorigallinarum</name>
    <dbReference type="NCBI Taxonomy" id="2840909"/>
    <lineage>
        <taxon>Bacteria</taxon>
        <taxon>Bacillati</taxon>
        <taxon>Bacillota</taxon>
        <taxon>Clostridia</taxon>
        <taxon>Candidatus Pullichristensenella</taxon>
    </lineage>
</organism>
<accession>A0A9D0ZKR6</accession>
<keyword evidence="4" id="KW-0597">Phosphoprotein</keyword>
<reference evidence="12" key="2">
    <citation type="journal article" date="2021" name="PeerJ">
        <title>Extensive microbial diversity within the chicken gut microbiome revealed by metagenomics and culture.</title>
        <authorList>
            <person name="Gilroy R."/>
            <person name="Ravi A."/>
            <person name="Getino M."/>
            <person name="Pursley I."/>
            <person name="Horton D.L."/>
            <person name="Alikhan N.F."/>
            <person name="Baker D."/>
            <person name="Gharbi K."/>
            <person name="Hall N."/>
            <person name="Watson M."/>
            <person name="Adriaenssens E.M."/>
            <person name="Foster-Nyarko E."/>
            <person name="Jarju S."/>
            <person name="Secka A."/>
            <person name="Antonio M."/>
            <person name="Oren A."/>
            <person name="Chaudhuri R.R."/>
            <person name="La Ragione R."/>
            <person name="Hildebrand F."/>
            <person name="Pallen M.J."/>
        </authorList>
    </citation>
    <scope>NUCLEOTIDE SEQUENCE</scope>
    <source>
        <strain evidence="12">ChiSjej6B24-2974</strain>
    </source>
</reference>
<dbReference type="GO" id="GO:0000155">
    <property type="term" value="F:phosphorelay sensor kinase activity"/>
    <property type="evidence" value="ECO:0007669"/>
    <property type="project" value="InterPro"/>
</dbReference>
<proteinExistence type="predicted"/>
<keyword evidence="7 12" id="KW-0418">Kinase</keyword>
<dbReference type="PRINTS" id="PR00344">
    <property type="entry name" value="BCTRLSENSOR"/>
</dbReference>
<dbReference type="CDD" id="cd00075">
    <property type="entry name" value="HATPase"/>
    <property type="match status" value="1"/>
</dbReference>
<evidence type="ECO:0000256" key="2">
    <source>
        <dbReference type="ARBA" id="ARBA00004370"/>
    </source>
</evidence>
<dbReference type="Gene3D" id="1.10.287.130">
    <property type="match status" value="1"/>
</dbReference>
<keyword evidence="10" id="KW-0472">Membrane</keyword>
<dbReference type="SUPFAM" id="SSF47384">
    <property type="entry name" value="Homodimeric domain of signal transducing histidine kinase"/>
    <property type="match status" value="1"/>
</dbReference>
<keyword evidence="9" id="KW-0902">Two-component regulatory system</keyword>